<comment type="caution">
    <text evidence="3">The sequence shown here is derived from an EMBL/GenBank/DDBJ whole genome shotgun (WGS) entry which is preliminary data.</text>
</comment>
<evidence type="ECO:0000313" key="4">
    <source>
        <dbReference type="Proteomes" id="UP000242367"/>
    </source>
</evidence>
<accession>A0A2P4UHV1</accession>
<feature type="region of interest" description="Disordered" evidence="1">
    <location>
        <begin position="40"/>
        <end position="69"/>
    </location>
</feature>
<name>A0A2P4UHV1_9ACTN</name>
<evidence type="ECO:0000256" key="2">
    <source>
        <dbReference type="SAM" id="Phobius"/>
    </source>
</evidence>
<sequence>MSTDTDAGMFFADAGPDLYAQNPFRVTGLAVTATARDIRKHSEQQRVQARLGTASGSGSPLLPLPEPPDQNAVEEALQRLRDPVRRLEDEFFWFWPMDRSGRDDALDALRRGDFAAAEAAWRAADGGRAAAVAVHNIAVLAHARALDARRGGPFDDAQGRLWTAAYASWNQLLAETTFWSLLDARIADLNDPRLANVTSADLRRDLPGALLSISARLAAESARDGQRRTAAAHIGIARRSGFDGAVLDDAVRAAVTPDTALVRSLADNALKAAQADVSRGADEARRLLDQAEPVLHGLVELLPADHPLLQGARDDVAGSAMRCVVMHVNDTKDYGTAVALLERARAGAATVATRTRIEENLTTVRNNLTYSLCYFCKERPFDEPSTFKQGMHSNVQRQYVPGGTRTTWQKKTLEVPRCTACKARHDNNKRTSLGFGCGGAVVLIGLAVAFFAAGVPVGGLLMIAVAVASGFLGTHFSGKYGIPTEEHKTIGEFEPVREHIKAGWKYGEKPPGVS</sequence>
<keyword evidence="2" id="KW-1133">Transmembrane helix</keyword>
<dbReference type="RefSeq" id="WP_103563750.1">
    <property type="nucleotide sequence ID" value="NZ_MTBP01000002.1"/>
</dbReference>
<organism evidence="3 4">
    <name type="scientific">Actinomadura rubteroloni</name>
    <dbReference type="NCBI Taxonomy" id="1926885"/>
    <lineage>
        <taxon>Bacteria</taxon>
        <taxon>Bacillati</taxon>
        <taxon>Actinomycetota</taxon>
        <taxon>Actinomycetes</taxon>
        <taxon>Streptosporangiales</taxon>
        <taxon>Thermomonosporaceae</taxon>
        <taxon>Actinomadura</taxon>
    </lineage>
</organism>
<evidence type="ECO:0000313" key="3">
    <source>
        <dbReference type="EMBL" id="POM24645.1"/>
    </source>
</evidence>
<feature type="transmembrane region" description="Helical" evidence="2">
    <location>
        <begin position="432"/>
        <end position="453"/>
    </location>
</feature>
<proteinExistence type="predicted"/>
<dbReference type="AlphaFoldDB" id="A0A2P4UHV1"/>
<protein>
    <submittedName>
        <fullName evidence="3">Uncharacterized protein</fullName>
    </submittedName>
</protein>
<feature type="transmembrane region" description="Helical" evidence="2">
    <location>
        <begin position="459"/>
        <end position="478"/>
    </location>
</feature>
<keyword evidence="2" id="KW-0472">Membrane</keyword>
<evidence type="ECO:0000256" key="1">
    <source>
        <dbReference type="SAM" id="MobiDB-lite"/>
    </source>
</evidence>
<keyword evidence="4" id="KW-1185">Reference proteome</keyword>
<gene>
    <name evidence="3" type="ORF">BTM25_32790</name>
</gene>
<dbReference type="EMBL" id="MTBP01000002">
    <property type="protein sequence ID" value="POM24645.1"/>
    <property type="molecule type" value="Genomic_DNA"/>
</dbReference>
<keyword evidence="2" id="KW-0812">Transmembrane</keyword>
<reference evidence="3 4" key="1">
    <citation type="journal article" date="2017" name="Chemistry">
        <title>Isolation, Biosynthesis and Chemical Modifications of Rubterolones A-F: Rare Tropolone Alkaloids from Actinomadura sp. 5-2.</title>
        <authorList>
            <person name="Guo H."/>
            <person name="Benndorf R."/>
            <person name="Leichnitz D."/>
            <person name="Klassen J.L."/>
            <person name="Vollmers J."/>
            <person name="Gorls H."/>
            <person name="Steinacker M."/>
            <person name="Weigel C."/>
            <person name="Dahse H.M."/>
            <person name="Kaster A.K."/>
            <person name="de Beer Z.W."/>
            <person name="Poulsen M."/>
            <person name="Beemelmanns C."/>
        </authorList>
    </citation>
    <scope>NUCLEOTIDE SEQUENCE [LARGE SCALE GENOMIC DNA]</scope>
    <source>
        <strain evidence="3 4">5-2</strain>
    </source>
</reference>
<dbReference type="Proteomes" id="UP000242367">
    <property type="component" value="Unassembled WGS sequence"/>
</dbReference>